<dbReference type="Gene3D" id="2.170.270.10">
    <property type="entry name" value="SET domain"/>
    <property type="match status" value="2"/>
</dbReference>
<dbReference type="InterPro" id="IPR019734">
    <property type="entry name" value="TPR_rpt"/>
</dbReference>
<name>A0ABY9CYX7_VITVI</name>
<dbReference type="InterPro" id="IPR046341">
    <property type="entry name" value="SET_dom_sf"/>
</dbReference>
<dbReference type="PANTHER" id="PTHR47337:SF1">
    <property type="entry name" value="TETRATRICOPEPTIDE REPEAT (TPR)-LIKE SUPERFAMILY PROTEIN"/>
    <property type="match status" value="1"/>
</dbReference>
<accession>A0ABY9CYX7</accession>
<gene>
    <name evidence="2" type="ORF">VitviT2T_018915</name>
</gene>
<dbReference type="SUPFAM" id="SSF48452">
    <property type="entry name" value="TPR-like"/>
    <property type="match status" value="1"/>
</dbReference>
<protein>
    <recommendedName>
        <fullName evidence="4">SET and MYND domain-containing protein 4</fullName>
    </recommendedName>
</protein>
<evidence type="ECO:0000313" key="2">
    <source>
        <dbReference type="EMBL" id="WKA00574.1"/>
    </source>
</evidence>
<dbReference type="PANTHER" id="PTHR47337">
    <property type="entry name" value="TETRATRICOPEPTIDE REPEAT (TPR)-LIKE SUPERFAMILY PROTEIN"/>
    <property type="match status" value="1"/>
</dbReference>
<dbReference type="InterPro" id="IPR011990">
    <property type="entry name" value="TPR-like_helical_dom_sf"/>
</dbReference>
<dbReference type="EMBL" id="CP126660">
    <property type="protein sequence ID" value="WKA00574.1"/>
    <property type="molecule type" value="Genomic_DNA"/>
</dbReference>
<keyword evidence="1" id="KW-0802">TPR repeat</keyword>
<dbReference type="Gene3D" id="6.10.140.2220">
    <property type="match status" value="1"/>
</dbReference>
<proteinExistence type="predicted"/>
<feature type="repeat" description="TPR" evidence="1">
    <location>
        <begin position="63"/>
        <end position="96"/>
    </location>
</feature>
<evidence type="ECO:0000313" key="3">
    <source>
        <dbReference type="Proteomes" id="UP001227230"/>
    </source>
</evidence>
<keyword evidence="3" id="KW-1185">Reference proteome</keyword>
<feature type="repeat" description="TPR" evidence="1">
    <location>
        <begin position="140"/>
        <end position="173"/>
    </location>
</feature>
<dbReference type="Proteomes" id="UP001227230">
    <property type="component" value="Chromosome 13"/>
</dbReference>
<dbReference type="PROSITE" id="PS50005">
    <property type="entry name" value="TPR"/>
    <property type="match status" value="2"/>
</dbReference>
<evidence type="ECO:0008006" key="4">
    <source>
        <dbReference type="Google" id="ProtNLM"/>
    </source>
</evidence>
<dbReference type="Gene3D" id="1.25.40.10">
    <property type="entry name" value="Tetratricopeptide repeat domain"/>
    <property type="match status" value="2"/>
</dbReference>
<evidence type="ECO:0000256" key="1">
    <source>
        <dbReference type="PROSITE-ProRule" id="PRU00339"/>
    </source>
</evidence>
<organism evidence="2 3">
    <name type="scientific">Vitis vinifera</name>
    <name type="common">Grape</name>
    <dbReference type="NCBI Taxonomy" id="29760"/>
    <lineage>
        <taxon>Eukaryota</taxon>
        <taxon>Viridiplantae</taxon>
        <taxon>Streptophyta</taxon>
        <taxon>Embryophyta</taxon>
        <taxon>Tracheophyta</taxon>
        <taxon>Spermatophyta</taxon>
        <taxon>Magnoliopsida</taxon>
        <taxon>eudicotyledons</taxon>
        <taxon>Gunneridae</taxon>
        <taxon>Pentapetalae</taxon>
        <taxon>rosids</taxon>
        <taxon>Vitales</taxon>
        <taxon>Vitaceae</taxon>
        <taxon>Viteae</taxon>
        <taxon>Vitis</taxon>
    </lineage>
</organism>
<sequence length="787" mass="87866">MEKLKSLVPDALKRMIAESTPDDLPSTCYSLLEFFLHMQQFQMIVGDLAHSETALCRKNRDAALESKRKGNECFSSGDYMKALSLYSQALRVAPTDADDVDKNLVVTLFVNRASVLHKMGFLVECLRDCNRALLISPNYAKAWYRRGKANASLNGYEDAVHDLNVAMHLEESLAGRSQIERELKLILDQYKGNNSVDQHDQNDLGTLEEQLQIKLQCVSTPTKGRGMASLSEISQSYLVHTEEPYAAIILKHCRDTHCHFCFNELPADSVPCTSCSIPLYCSQHCQMQAGGQELRNNSKNHGICKNLSSDLEKYVAGITLPKDSDSNIEWIAEHKHECKGVNWPAVLPPEIVLAGRVMVKSVEQKKHSCNASNLMDTLDLSHSYKTMAPESKLDLHIYSVVLLYCLQHSYGFELPLNGISISQLIILISQIKVNSIAIVRMKFMDGYSPLDQSVNFSPAGGAFTSNMEQVRVGQAIYSVASLFNHSCQPNIHAYFLSRTLFLRATEHVAVGCPLELSYGPQVGQWDCKDRQKFLKDEYSFRCECSGCSELNVSDLVLNAFRCVNPDCFGTVLDSCVIKYENKKFERFQGVPQDCISEPHLQLKNDGIREVAHQAFANSSFRAAPGYCLHCGAYRDLEASHATVGEAGIYISRLQEAIVSKEVPATTFSDALRSLDLLKSTLHAYNKGIAEAEDWIAQAFCMIGELQPAMHHCKASIEILEKLYGSNHIVIGYELMKLSSIQLSLGDTAAMKSISRLAAIFSWYYGPHADMMFPYLGSLKREICKLVL</sequence>
<dbReference type="SUPFAM" id="SSF82199">
    <property type="entry name" value="SET domain"/>
    <property type="match status" value="1"/>
</dbReference>
<dbReference type="SMART" id="SM00028">
    <property type="entry name" value="TPR"/>
    <property type="match status" value="4"/>
</dbReference>
<reference evidence="2 3" key="1">
    <citation type="journal article" date="2023" name="Hortic Res">
        <title>The complete reference genome for grapevine (Vitis vinifera L.) genetics and breeding.</title>
        <authorList>
            <person name="Shi X."/>
            <person name="Cao S."/>
            <person name="Wang X."/>
            <person name="Huang S."/>
            <person name="Wang Y."/>
            <person name="Liu Z."/>
            <person name="Liu W."/>
            <person name="Leng X."/>
            <person name="Peng Y."/>
            <person name="Wang N."/>
            <person name="Wang Y."/>
            <person name="Ma Z."/>
            <person name="Xu X."/>
            <person name="Zhang F."/>
            <person name="Xue H."/>
            <person name="Zhong H."/>
            <person name="Wang Y."/>
            <person name="Zhang K."/>
            <person name="Velt A."/>
            <person name="Avia K."/>
            <person name="Holtgrawe D."/>
            <person name="Grimplet J."/>
            <person name="Matus J.T."/>
            <person name="Ware D."/>
            <person name="Wu X."/>
            <person name="Wang H."/>
            <person name="Liu C."/>
            <person name="Fang Y."/>
            <person name="Rustenholz C."/>
            <person name="Cheng Z."/>
            <person name="Xiao H."/>
            <person name="Zhou Y."/>
        </authorList>
    </citation>
    <scope>NUCLEOTIDE SEQUENCE [LARGE SCALE GENOMIC DNA]</scope>
    <source>
        <strain evidence="3">cv. Pinot noir / PN40024</strain>
        <tissue evidence="2">Leaf</tissue>
    </source>
</reference>